<dbReference type="EnsemblBacteria" id="ABD42255">
    <property type="protein sequence ID" value="ABD42255"/>
    <property type="gene ID" value="Mhun_2556"/>
</dbReference>
<dbReference type="RefSeq" id="WP_011449512.1">
    <property type="nucleotide sequence ID" value="NC_007796.1"/>
</dbReference>
<dbReference type="KEGG" id="mhu:Mhun_2556"/>
<dbReference type="InParanoid" id="Q2FTL2"/>
<protein>
    <recommendedName>
        <fullName evidence="3">Peptidase C-terminal archaeal/bacterial domain-containing protein</fullName>
    </recommendedName>
</protein>
<dbReference type="EMBL" id="CP000254">
    <property type="protein sequence ID" value="ABD42255.1"/>
    <property type="molecule type" value="Genomic_DNA"/>
</dbReference>
<dbReference type="Gene3D" id="2.60.120.380">
    <property type="match status" value="1"/>
</dbReference>
<keyword evidence="2" id="KW-1185">Reference proteome</keyword>
<organism evidence="1 2">
    <name type="scientific">Methanospirillum hungatei JF-1 (strain ATCC 27890 / DSM 864 / NBRC 100397 / JF-1)</name>
    <dbReference type="NCBI Taxonomy" id="323259"/>
    <lineage>
        <taxon>Archaea</taxon>
        <taxon>Methanobacteriati</taxon>
        <taxon>Methanobacteriota</taxon>
        <taxon>Stenosarchaea group</taxon>
        <taxon>Methanomicrobia</taxon>
        <taxon>Methanomicrobiales</taxon>
        <taxon>Methanospirillaceae</taxon>
        <taxon>Methanospirillum</taxon>
    </lineage>
</organism>
<sequence length="332" mass="35115">MKKIWYTGAALLILIACALIVSSASAYTTDFPKSYRLWQGSAAMHEIGVSGYCGTQVTVQSPYGAAFDIYAMKNYGSPGTCPSNNYIMSHYDTYAYSSGLGGSATVYLDQGLWCVVVYARSGSGTAYVTADSNCFPPGPIPPSPPVPVPVPGPCSPYKTVDRSGFLYPGQAAVYGYYIPTDGRSQIEWILTGSGSGPTPIIVSSMAGQVFSGSGFNPNFDIYVFKDCNPQYSYCNTNYYANGPNAYVSISNPQRGSTYYVMVYARSGSGTYNLRMNSYKCFGDTPIIVASAPVVATSSTVAYSSAGSGSGLDTAVSSSVQAPTAEFVQVSDQ</sequence>
<dbReference type="Proteomes" id="UP000001941">
    <property type="component" value="Chromosome"/>
</dbReference>
<evidence type="ECO:0008006" key="3">
    <source>
        <dbReference type="Google" id="ProtNLM"/>
    </source>
</evidence>
<accession>Q2FTL2</accession>
<dbReference type="HOGENOM" id="CLU_876059_0_0_2"/>
<reference evidence="2" key="1">
    <citation type="journal article" date="2016" name="Stand. Genomic Sci.">
        <title>Complete genome sequence of Methanospirillum hungatei type strain JF1.</title>
        <authorList>
            <person name="Gunsalus R.P."/>
            <person name="Cook L.E."/>
            <person name="Crable B."/>
            <person name="Rohlin L."/>
            <person name="McDonald E."/>
            <person name="Mouttaki H."/>
            <person name="Sieber J.R."/>
            <person name="Poweleit N."/>
            <person name="Zhou H."/>
            <person name="Lapidus A.L."/>
            <person name="Daligault H.E."/>
            <person name="Land M."/>
            <person name="Gilna P."/>
            <person name="Ivanova N."/>
            <person name="Kyrpides N."/>
            <person name="Culley D.E."/>
            <person name="McInerney M.J."/>
        </authorList>
    </citation>
    <scope>NUCLEOTIDE SEQUENCE [LARGE SCALE GENOMIC DNA]</scope>
    <source>
        <strain evidence="2">ATCC 27890 / DSM 864 / NBRC 100397 / JF-1</strain>
    </source>
</reference>
<name>Q2FTL2_METHJ</name>
<dbReference type="GeneID" id="3922500"/>
<dbReference type="OrthoDB" id="375620at2157"/>
<dbReference type="AlphaFoldDB" id="Q2FTL2"/>
<dbReference type="STRING" id="323259.Mhun_2556"/>
<gene>
    <name evidence="1" type="ordered locus">Mhun_2556</name>
</gene>
<evidence type="ECO:0000313" key="1">
    <source>
        <dbReference type="EMBL" id="ABD42255.1"/>
    </source>
</evidence>
<dbReference type="PROSITE" id="PS51257">
    <property type="entry name" value="PROKAR_LIPOPROTEIN"/>
    <property type="match status" value="1"/>
</dbReference>
<proteinExistence type="predicted"/>
<evidence type="ECO:0000313" key="2">
    <source>
        <dbReference type="Proteomes" id="UP000001941"/>
    </source>
</evidence>